<feature type="region of interest" description="Disordered" evidence="5">
    <location>
        <begin position="26"/>
        <end position="48"/>
    </location>
</feature>
<evidence type="ECO:0000256" key="2">
    <source>
        <dbReference type="ARBA" id="ARBA00022980"/>
    </source>
</evidence>
<dbReference type="PaxDb" id="3847-GLYMA15G15321.1"/>
<evidence type="ECO:0000313" key="7">
    <source>
        <dbReference type="EnsemblPlants" id="KRH11979"/>
    </source>
</evidence>
<evidence type="ECO:0000256" key="3">
    <source>
        <dbReference type="ARBA" id="ARBA00023274"/>
    </source>
</evidence>
<accession>A0A0R0G9Z5</accession>
<dbReference type="SMR" id="A0A0R0G9Z5"/>
<evidence type="ECO:0000256" key="4">
    <source>
        <dbReference type="RuleBase" id="RU364026"/>
    </source>
</evidence>
<dbReference type="GO" id="GO:0002181">
    <property type="term" value="P:cytoplasmic translation"/>
    <property type="evidence" value="ECO:0000318"/>
    <property type="project" value="GO_Central"/>
</dbReference>
<dbReference type="PANTHER" id="PTHR12884">
    <property type="entry name" value="60S RIBOSOMAL PROTEIN L29"/>
    <property type="match status" value="1"/>
</dbReference>
<reference evidence="6 7" key="1">
    <citation type="journal article" date="2010" name="Nature">
        <title>Genome sequence of the palaeopolyploid soybean.</title>
        <authorList>
            <person name="Schmutz J."/>
            <person name="Cannon S.B."/>
            <person name="Schlueter J."/>
            <person name="Ma J."/>
            <person name="Mitros T."/>
            <person name="Nelson W."/>
            <person name="Hyten D.L."/>
            <person name="Song Q."/>
            <person name="Thelen J.J."/>
            <person name="Cheng J."/>
            <person name="Xu D."/>
            <person name="Hellsten U."/>
            <person name="May G.D."/>
            <person name="Yu Y."/>
            <person name="Sakurai T."/>
            <person name="Umezawa T."/>
            <person name="Bhattacharyya M.K."/>
            <person name="Sandhu D."/>
            <person name="Valliyodan B."/>
            <person name="Lindquist E."/>
            <person name="Peto M."/>
            <person name="Grant D."/>
            <person name="Shu S."/>
            <person name="Goodstein D."/>
            <person name="Barry K."/>
            <person name="Futrell-Griggs M."/>
            <person name="Abernathy B."/>
            <person name="Du J."/>
            <person name="Tian Z."/>
            <person name="Zhu L."/>
            <person name="Gill N."/>
            <person name="Joshi T."/>
            <person name="Libault M."/>
            <person name="Sethuraman A."/>
            <person name="Zhang X.-C."/>
            <person name="Shinozaki K."/>
            <person name="Nguyen H.T."/>
            <person name="Wing R.A."/>
            <person name="Cregan P."/>
            <person name="Specht J."/>
            <person name="Grimwood J."/>
            <person name="Rokhsar D."/>
            <person name="Stacey G."/>
            <person name="Shoemaker R.C."/>
            <person name="Jackson S.A."/>
        </authorList>
    </citation>
    <scope>NUCLEOTIDE SEQUENCE</scope>
    <source>
        <strain evidence="7">cv. Williams 82</strain>
        <tissue evidence="6">Callus</tissue>
    </source>
</reference>
<name>A0A0R0G9Z5_SOYBN</name>
<evidence type="ECO:0000313" key="8">
    <source>
        <dbReference type="Proteomes" id="UP000008827"/>
    </source>
</evidence>
<dbReference type="Pfam" id="PF01779">
    <property type="entry name" value="Ribosomal_L29e"/>
    <property type="match status" value="1"/>
</dbReference>
<dbReference type="Gene3D" id="6.10.140.1730">
    <property type="match status" value="1"/>
</dbReference>
<evidence type="ECO:0000256" key="5">
    <source>
        <dbReference type="SAM" id="MobiDB-lite"/>
    </source>
</evidence>
<dbReference type="Gramene" id="KRH11979">
    <property type="protein sequence ID" value="KRH11979"/>
    <property type="gene ID" value="GLYMA_15G143200"/>
</dbReference>
<dbReference type="AlphaFoldDB" id="A0A0R0G9Z5"/>
<dbReference type="GO" id="GO:0022625">
    <property type="term" value="C:cytosolic large ribosomal subunit"/>
    <property type="evidence" value="ECO:0000318"/>
    <property type="project" value="GO_Central"/>
</dbReference>
<reference evidence="7" key="2">
    <citation type="submission" date="2018-02" db="UniProtKB">
        <authorList>
            <consortium name="EnsemblPlants"/>
        </authorList>
    </citation>
    <scope>IDENTIFICATION</scope>
    <source>
        <strain evidence="7">Williams 82</strain>
    </source>
</reference>
<dbReference type="EMBL" id="CM000848">
    <property type="protein sequence ID" value="KRH11979.1"/>
    <property type="molecule type" value="Genomic_DNA"/>
</dbReference>
<dbReference type="PANTHER" id="PTHR12884:SF37">
    <property type="entry name" value="60S RIBOSOMAL PROTEIN L29"/>
    <property type="match status" value="1"/>
</dbReference>
<evidence type="ECO:0000313" key="6">
    <source>
        <dbReference type="EMBL" id="KRH11979.1"/>
    </source>
</evidence>
<feature type="compositionally biased region" description="Basic residues" evidence="5">
    <location>
        <begin position="35"/>
        <end position="48"/>
    </location>
</feature>
<proteinExistence type="inferred from homology"/>
<gene>
    <name evidence="6" type="ORF">GLYMA_15G143200</name>
</gene>
<dbReference type="Proteomes" id="UP000008827">
    <property type="component" value="Chromosome 15"/>
</dbReference>
<reference evidence="6" key="3">
    <citation type="submission" date="2018-07" db="EMBL/GenBank/DDBJ databases">
        <title>WGS assembly of Glycine max.</title>
        <authorList>
            <person name="Schmutz J."/>
            <person name="Cannon S."/>
            <person name="Schlueter J."/>
            <person name="Ma J."/>
            <person name="Mitros T."/>
            <person name="Nelson W."/>
            <person name="Hyten D."/>
            <person name="Song Q."/>
            <person name="Thelen J."/>
            <person name="Cheng J."/>
            <person name="Xu D."/>
            <person name="Hellsten U."/>
            <person name="May G."/>
            <person name="Yu Y."/>
            <person name="Sakurai T."/>
            <person name="Umezawa T."/>
            <person name="Bhattacharyya M."/>
            <person name="Sandhu D."/>
            <person name="Valliyodan B."/>
            <person name="Lindquist E."/>
            <person name="Peto M."/>
            <person name="Grant D."/>
            <person name="Shu S."/>
            <person name="Goodstein D."/>
            <person name="Barry K."/>
            <person name="Futrell-Griggs M."/>
            <person name="Abernathy B."/>
            <person name="Du J."/>
            <person name="Tian Z."/>
            <person name="Zhu L."/>
            <person name="Gill N."/>
            <person name="Joshi T."/>
            <person name="Libault M."/>
            <person name="Sethuraman A."/>
            <person name="Zhang X."/>
            <person name="Shinozaki K."/>
            <person name="Nguyen H."/>
            <person name="Wing R."/>
            <person name="Cregan P."/>
            <person name="Specht J."/>
            <person name="Grimwood J."/>
            <person name="Rokhsar D."/>
            <person name="Stacey G."/>
            <person name="Shoemaker R."/>
            <person name="Jackson S."/>
        </authorList>
    </citation>
    <scope>NUCLEOTIDE SEQUENCE</scope>
    <source>
        <tissue evidence="6">Callus</tissue>
    </source>
</reference>
<comment type="similarity">
    <text evidence="1 4">Belongs to the eukaryotic ribosomal protein eL29 family.</text>
</comment>
<organism evidence="6">
    <name type="scientific">Glycine max</name>
    <name type="common">Soybean</name>
    <name type="synonym">Glycine hispida</name>
    <dbReference type="NCBI Taxonomy" id="3847"/>
    <lineage>
        <taxon>Eukaryota</taxon>
        <taxon>Viridiplantae</taxon>
        <taxon>Streptophyta</taxon>
        <taxon>Embryophyta</taxon>
        <taxon>Tracheophyta</taxon>
        <taxon>Spermatophyta</taxon>
        <taxon>Magnoliopsida</taxon>
        <taxon>eudicotyledons</taxon>
        <taxon>Gunneridae</taxon>
        <taxon>Pentapetalae</taxon>
        <taxon>rosids</taxon>
        <taxon>fabids</taxon>
        <taxon>Fabales</taxon>
        <taxon>Fabaceae</taxon>
        <taxon>Papilionoideae</taxon>
        <taxon>50 kb inversion clade</taxon>
        <taxon>NPAAA clade</taxon>
        <taxon>indigoferoid/millettioid clade</taxon>
        <taxon>Phaseoleae</taxon>
        <taxon>Glycine</taxon>
        <taxon>Glycine subgen. Soja</taxon>
    </lineage>
</organism>
<keyword evidence="8" id="KW-1185">Reference proteome</keyword>
<protein>
    <recommendedName>
        <fullName evidence="4">60S ribosomal protein L29</fullName>
    </recommendedName>
</protein>
<keyword evidence="3 4" id="KW-0687">Ribonucleoprotein</keyword>
<dbReference type="STRING" id="3847.A0A0R0G9Z5"/>
<dbReference type="InterPro" id="IPR002673">
    <property type="entry name" value="Ribosomal_eL29"/>
</dbReference>
<dbReference type="InParanoid" id="A0A0R0G9Z5"/>
<keyword evidence="2 4" id="KW-0689">Ribosomal protein</keyword>
<dbReference type="EnsemblPlants" id="KRH11979">
    <property type="protein sequence ID" value="KRH11979"/>
    <property type="gene ID" value="GLYMA_15G143200"/>
</dbReference>
<sequence length="66" mass="7748">MGSAWVAQIPAELHLHLPFEMAKSKNHTAHNQSYKAHKNGIKKPKRHRHTSTKGVFFFMFIYFRVI</sequence>
<evidence type="ECO:0000256" key="1">
    <source>
        <dbReference type="ARBA" id="ARBA00010247"/>
    </source>
</evidence>
<dbReference type="GO" id="GO:0003735">
    <property type="term" value="F:structural constituent of ribosome"/>
    <property type="evidence" value="ECO:0000318"/>
    <property type="project" value="GO_Central"/>
</dbReference>